<gene>
    <name evidence="7" type="ORF">P43SY_005313</name>
</gene>
<sequence length="615" mass="67338">MGEVLKVLASVVLIVRTPSALGDAATSDAKTAKGHVGPGPVAVIFDQRELLRVSVPALLYFVQNNLQYIAASNLDAAAFQVLYQLKILTTAMFSVLMLRKAILPMQWGAIVLLMAGVALVQLDDTAPSTPAKNTSGQSTTLGLVAVLAACMCSGFAGVYFEKILKNAGSKASLWERNVQMGLISIVLGVLGLWWHDAEHLQTKGFFFGYRPVVWAAICTSALGGLLTAVVVKYADNILKAFATSIAIVLSVIMSIFLFDKIPTLQFIVGAVIVNASVYVYGTAPSWQQTGKPSSLLPQTASKRQHVGAIVSYVHVNGFYVVPRDDGSWKVPRALLSQSLLEANATPSRLRLRVQFRRDVDASVVAQTTAQLVVRRRNTSNEVYALQLTPQPLAALEAEHELRVPPLCAIAGPCRLLLRLENPMTMEPALLVLAQLLPSSEPSPSPTASSSLLQRFWHGRVLPVLGVLRRCDIDQELKELLETRFLWGEVLIAAFSVTYCSAVCWLGPLDFTPWQRRFYHASCVSSALFHLVFLAWMAQALALCVAFPIALTISLVYFGAFNLTNVLILLEKDPPDELNDPRDDRRRAPLRGIPPPSSLRNVTRVEMIGYKKARYY</sequence>
<dbReference type="InterPro" id="IPR037185">
    <property type="entry name" value="EmrE-like"/>
</dbReference>
<comment type="subcellular location">
    <subcellularLocation>
        <location evidence="1">Membrane</location>
        <topology evidence="1">Multi-pass membrane protein</topology>
    </subcellularLocation>
</comment>
<evidence type="ECO:0000256" key="3">
    <source>
        <dbReference type="ARBA" id="ARBA00022989"/>
    </source>
</evidence>
<evidence type="ECO:0000256" key="2">
    <source>
        <dbReference type="ARBA" id="ARBA00022692"/>
    </source>
</evidence>
<keyword evidence="6" id="KW-0732">Signal</keyword>
<feature type="signal peptide" evidence="6">
    <location>
        <begin position="1"/>
        <end position="22"/>
    </location>
</feature>
<dbReference type="AlphaFoldDB" id="A0AAD5LRG9"/>
<dbReference type="Pfam" id="PF04142">
    <property type="entry name" value="Nuc_sug_transp"/>
    <property type="match status" value="1"/>
</dbReference>
<feature type="chain" id="PRO_5041908574" description="UDP-galactose transporter" evidence="6">
    <location>
        <begin position="23"/>
        <end position="615"/>
    </location>
</feature>
<feature type="transmembrane region" description="Helical" evidence="5">
    <location>
        <begin position="140"/>
        <end position="161"/>
    </location>
</feature>
<keyword evidence="3 5" id="KW-1133">Transmembrane helix</keyword>
<protein>
    <recommendedName>
        <fullName evidence="9">UDP-galactose transporter</fullName>
    </recommendedName>
</protein>
<proteinExistence type="predicted"/>
<dbReference type="GO" id="GO:0000139">
    <property type="term" value="C:Golgi membrane"/>
    <property type="evidence" value="ECO:0007669"/>
    <property type="project" value="InterPro"/>
</dbReference>
<evidence type="ECO:0000313" key="8">
    <source>
        <dbReference type="Proteomes" id="UP001209570"/>
    </source>
</evidence>
<accession>A0AAD5LRG9</accession>
<organism evidence="7 8">
    <name type="scientific">Pythium insidiosum</name>
    <name type="common">Pythiosis disease agent</name>
    <dbReference type="NCBI Taxonomy" id="114742"/>
    <lineage>
        <taxon>Eukaryota</taxon>
        <taxon>Sar</taxon>
        <taxon>Stramenopiles</taxon>
        <taxon>Oomycota</taxon>
        <taxon>Peronosporomycetes</taxon>
        <taxon>Pythiales</taxon>
        <taxon>Pythiaceae</taxon>
        <taxon>Pythium</taxon>
    </lineage>
</organism>
<comment type="caution">
    <text evidence="7">The sequence shown here is derived from an EMBL/GenBank/DDBJ whole genome shotgun (WGS) entry which is preliminary data.</text>
</comment>
<keyword evidence="8" id="KW-1185">Reference proteome</keyword>
<keyword evidence="2 5" id="KW-0812">Transmembrane</keyword>
<dbReference type="GO" id="GO:0015165">
    <property type="term" value="F:pyrimidine nucleotide-sugar transmembrane transporter activity"/>
    <property type="evidence" value="ECO:0007669"/>
    <property type="project" value="InterPro"/>
</dbReference>
<reference evidence="7" key="1">
    <citation type="submission" date="2021-12" db="EMBL/GenBank/DDBJ databases">
        <title>Prjna785345.</title>
        <authorList>
            <person name="Rujirawat T."/>
            <person name="Krajaejun T."/>
        </authorList>
    </citation>
    <scope>NUCLEOTIDE SEQUENCE</scope>
    <source>
        <strain evidence="7">Pi057C3</strain>
    </source>
</reference>
<feature type="transmembrane region" description="Helical" evidence="5">
    <location>
        <begin position="101"/>
        <end position="120"/>
    </location>
</feature>
<evidence type="ECO:0000256" key="5">
    <source>
        <dbReference type="SAM" id="Phobius"/>
    </source>
</evidence>
<evidence type="ECO:0000313" key="7">
    <source>
        <dbReference type="EMBL" id="KAJ0407040.1"/>
    </source>
</evidence>
<feature type="transmembrane region" description="Helical" evidence="5">
    <location>
        <begin position="264"/>
        <end position="281"/>
    </location>
</feature>
<dbReference type="NCBIfam" id="TIGR00803">
    <property type="entry name" value="nst"/>
    <property type="match status" value="1"/>
</dbReference>
<evidence type="ECO:0008006" key="9">
    <source>
        <dbReference type="Google" id="ProtNLM"/>
    </source>
</evidence>
<feature type="transmembrane region" description="Helical" evidence="5">
    <location>
        <begin position="527"/>
        <end position="557"/>
    </location>
</feature>
<evidence type="ECO:0000256" key="1">
    <source>
        <dbReference type="ARBA" id="ARBA00004141"/>
    </source>
</evidence>
<name>A0AAD5LRG9_PYTIN</name>
<dbReference type="PANTHER" id="PTHR10231">
    <property type="entry name" value="NUCLEOTIDE-SUGAR TRANSMEMBRANE TRANSPORTER"/>
    <property type="match status" value="1"/>
</dbReference>
<feature type="transmembrane region" description="Helical" evidence="5">
    <location>
        <begin position="173"/>
        <end position="193"/>
    </location>
</feature>
<dbReference type="SUPFAM" id="SSF103481">
    <property type="entry name" value="Multidrug resistance efflux transporter EmrE"/>
    <property type="match status" value="2"/>
</dbReference>
<feature type="transmembrane region" description="Helical" evidence="5">
    <location>
        <begin position="213"/>
        <end position="231"/>
    </location>
</feature>
<dbReference type="EMBL" id="JAKCXM010000025">
    <property type="protein sequence ID" value="KAJ0407040.1"/>
    <property type="molecule type" value="Genomic_DNA"/>
</dbReference>
<feature type="transmembrane region" description="Helical" evidence="5">
    <location>
        <begin position="484"/>
        <end position="507"/>
    </location>
</feature>
<evidence type="ECO:0000256" key="4">
    <source>
        <dbReference type="ARBA" id="ARBA00023136"/>
    </source>
</evidence>
<feature type="transmembrane region" description="Helical" evidence="5">
    <location>
        <begin position="238"/>
        <end position="258"/>
    </location>
</feature>
<keyword evidence="4 5" id="KW-0472">Membrane</keyword>
<dbReference type="Proteomes" id="UP001209570">
    <property type="component" value="Unassembled WGS sequence"/>
</dbReference>
<evidence type="ECO:0000256" key="6">
    <source>
        <dbReference type="SAM" id="SignalP"/>
    </source>
</evidence>
<dbReference type="InterPro" id="IPR007271">
    <property type="entry name" value="Nuc_sug_transpt"/>
</dbReference>